<gene>
    <name evidence="2" type="ORF">DdX_07174</name>
</gene>
<feature type="signal peptide" evidence="1">
    <location>
        <begin position="1"/>
        <end position="26"/>
    </location>
</feature>
<dbReference type="Proteomes" id="UP001201812">
    <property type="component" value="Unassembled WGS sequence"/>
</dbReference>
<dbReference type="PANTHER" id="PTHR32015">
    <property type="entry name" value="FASTING INDUCED LIPASE"/>
    <property type="match status" value="1"/>
</dbReference>
<name>A0AAD4N4D1_9BILA</name>
<evidence type="ECO:0000256" key="1">
    <source>
        <dbReference type="SAM" id="SignalP"/>
    </source>
</evidence>
<proteinExistence type="predicted"/>
<protein>
    <submittedName>
        <fullName evidence="2">Lipase (Class 2) domain-containing protein</fullName>
    </submittedName>
</protein>
<sequence length="291" mass="31094">MFKILTLECIFVLRLLFGSLMDATISDSFRQFIRSRYGRNVADLLARDDLGDVGSYGGGDHVAGQKTSKYPVIFVHGMLTSAGTTQTMASFFQSSGGYSEEELYATTFGPRGSLVISGAMDCQYSQTIRYMIIAVSEYTNSPVNVIAYSMGVPVSRKAILGGNCVEGGDLGRGTLTQYVNTFLGVAGPNNGALGCSLPLASFLTTCNSINGLRCGSAFLSDINSRQHYEGQYVYAIQSTGDITVGTTVCGAQTSVIPGANYILTFEGLSHIQVCTLTGEQQFNLVTKHSVN</sequence>
<dbReference type="EMBL" id="JAKKPZ010000009">
    <property type="protein sequence ID" value="KAI1717427.1"/>
    <property type="molecule type" value="Genomic_DNA"/>
</dbReference>
<evidence type="ECO:0000313" key="2">
    <source>
        <dbReference type="EMBL" id="KAI1717427.1"/>
    </source>
</evidence>
<keyword evidence="3" id="KW-1185">Reference proteome</keyword>
<dbReference type="Pfam" id="PF01674">
    <property type="entry name" value="Lipase_2"/>
    <property type="match status" value="1"/>
</dbReference>
<accession>A0AAD4N4D1</accession>
<dbReference type="AlphaFoldDB" id="A0AAD4N4D1"/>
<dbReference type="PANTHER" id="PTHR32015:SF3">
    <property type="entry name" value="TRIACYLGLYCEROL LIPASE"/>
    <property type="match status" value="1"/>
</dbReference>
<dbReference type="InterPro" id="IPR029058">
    <property type="entry name" value="AB_hydrolase_fold"/>
</dbReference>
<dbReference type="GO" id="GO:0016042">
    <property type="term" value="P:lipid catabolic process"/>
    <property type="evidence" value="ECO:0007669"/>
    <property type="project" value="InterPro"/>
</dbReference>
<organism evidence="2 3">
    <name type="scientific">Ditylenchus destructor</name>
    <dbReference type="NCBI Taxonomy" id="166010"/>
    <lineage>
        <taxon>Eukaryota</taxon>
        <taxon>Metazoa</taxon>
        <taxon>Ecdysozoa</taxon>
        <taxon>Nematoda</taxon>
        <taxon>Chromadorea</taxon>
        <taxon>Rhabditida</taxon>
        <taxon>Tylenchina</taxon>
        <taxon>Tylenchomorpha</taxon>
        <taxon>Sphaerularioidea</taxon>
        <taxon>Anguinidae</taxon>
        <taxon>Anguininae</taxon>
        <taxon>Ditylenchus</taxon>
    </lineage>
</organism>
<dbReference type="SUPFAM" id="SSF53474">
    <property type="entry name" value="alpha/beta-Hydrolases"/>
    <property type="match status" value="1"/>
</dbReference>
<keyword evidence="1" id="KW-0732">Signal</keyword>
<dbReference type="InterPro" id="IPR002918">
    <property type="entry name" value="Lipase_EstA/Esterase_EstB"/>
</dbReference>
<dbReference type="Gene3D" id="3.40.50.1820">
    <property type="entry name" value="alpha/beta hydrolase"/>
    <property type="match status" value="1"/>
</dbReference>
<dbReference type="GO" id="GO:0016298">
    <property type="term" value="F:lipase activity"/>
    <property type="evidence" value="ECO:0007669"/>
    <property type="project" value="TreeGrafter"/>
</dbReference>
<reference evidence="2" key="1">
    <citation type="submission" date="2022-01" db="EMBL/GenBank/DDBJ databases">
        <title>Genome Sequence Resource for Two Populations of Ditylenchus destructor, the Migratory Endoparasitic Phytonematode.</title>
        <authorList>
            <person name="Zhang H."/>
            <person name="Lin R."/>
            <person name="Xie B."/>
        </authorList>
    </citation>
    <scope>NUCLEOTIDE SEQUENCE</scope>
    <source>
        <strain evidence="2">BazhouSP</strain>
    </source>
</reference>
<evidence type="ECO:0000313" key="3">
    <source>
        <dbReference type="Proteomes" id="UP001201812"/>
    </source>
</evidence>
<comment type="caution">
    <text evidence="2">The sequence shown here is derived from an EMBL/GenBank/DDBJ whole genome shotgun (WGS) entry which is preliminary data.</text>
</comment>
<feature type="chain" id="PRO_5041955960" evidence="1">
    <location>
        <begin position="27"/>
        <end position="291"/>
    </location>
</feature>